<proteinExistence type="predicted"/>
<dbReference type="OrthoDB" id="1696654at2759"/>
<protein>
    <submittedName>
        <fullName evidence="2">Succinate dehydrogenase ubiquinone iron-sulfur subunit 3, mitochondrial</fullName>
    </submittedName>
</protein>
<evidence type="ECO:0000259" key="1">
    <source>
        <dbReference type="Pfam" id="PF13085"/>
    </source>
</evidence>
<dbReference type="PANTHER" id="PTHR11921:SF40">
    <property type="entry name" value="SUCCINATE DEHYDROGENASE [UBIQUINONE] IRON-SULFUR SUBUNIT 3, MITOCHONDRIAL"/>
    <property type="match status" value="1"/>
</dbReference>
<organism evidence="2 3">
    <name type="scientific">Cinnamomum micranthum f. kanehirae</name>
    <dbReference type="NCBI Taxonomy" id="337451"/>
    <lineage>
        <taxon>Eukaryota</taxon>
        <taxon>Viridiplantae</taxon>
        <taxon>Streptophyta</taxon>
        <taxon>Embryophyta</taxon>
        <taxon>Tracheophyta</taxon>
        <taxon>Spermatophyta</taxon>
        <taxon>Magnoliopsida</taxon>
        <taxon>Magnoliidae</taxon>
        <taxon>Laurales</taxon>
        <taxon>Lauraceae</taxon>
        <taxon>Cinnamomum</taxon>
    </lineage>
</organism>
<dbReference type="SUPFAM" id="SSF54292">
    <property type="entry name" value="2Fe-2S ferredoxin-like"/>
    <property type="match status" value="1"/>
</dbReference>
<dbReference type="STRING" id="337451.A0A443PQD7"/>
<dbReference type="Gene3D" id="3.10.20.30">
    <property type="match status" value="1"/>
</dbReference>
<dbReference type="GO" id="GO:0009060">
    <property type="term" value="P:aerobic respiration"/>
    <property type="evidence" value="ECO:0007669"/>
    <property type="project" value="TreeGrafter"/>
</dbReference>
<dbReference type="InterPro" id="IPR012675">
    <property type="entry name" value="Beta-grasp_dom_sf"/>
</dbReference>
<dbReference type="GO" id="GO:0051536">
    <property type="term" value="F:iron-sulfur cluster binding"/>
    <property type="evidence" value="ECO:0007669"/>
    <property type="project" value="InterPro"/>
</dbReference>
<reference evidence="2 3" key="1">
    <citation type="journal article" date="2019" name="Nat. Plants">
        <title>Stout camphor tree genome fills gaps in understanding of flowering plant genome evolution.</title>
        <authorList>
            <person name="Chaw S.M."/>
            <person name="Liu Y.C."/>
            <person name="Wu Y.W."/>
            <person name="Wang H.Y."/>
            <person name="Lin C.I."/>
            <person name="Wu C.S."/>
            <person name="Ke H.M."/>
            <person name="Chang L.Y."/>
            <person name="Hsu C.Y."/>
            <person name="Yang H.T."/>
            <person name="Sudianto E."/>
            <person name="Hsu M.H."/>
            <person name="Wu K.P."/>
            <person name="Wang L.N."/>
            <person name="Leebens-Mack J.H."/>
            <person name="Tsai I.J."/>
        </authorList>
    </citation>
    <scope>NUCLEOTIDE SEQUENCE [LARGE SCALE GENOMIC DNA]</scope>
    <source>
        <strain evidence="3">cv. Chaw 1501</strain>
        <tissue evidence="2">Young leaves</tissue>
    </source>
</reference>
<name>A0A443PQD7_9MAGN</name>
<keyword evidence="3" id="KW-1185">Reference proteome</keyword>
<dbReference type="Gene3D" id="1.10.1060.10">
    <property type="entry name" value="Alpha-helical ferredoxin"/>
    <property type="match status" value="1"/>
</dbReference>
<dbReference type="InterPro" id="IPR025192">
    <property type="entry name" value="Succ_DH/fum_Rdtase_N"/>
</dbReference>
<gene>
    <name evidence="2" type="ORF">CKAN_02222400</name>
</gene>
<dbReference type="GO" id="GO:0005739">
    <property type="term" value="C:mitochondrion"/>
    <property type="evidence" value="ECO:0007669"/>
    <property type="project" value="TreeGrafter"/>
</dbReference>
<dbReference type="InterPro" id="IPR009051">
    <property type="entry name" value="Helical_ferredxn"/>
</dbReference>
<dbReference type="SUPFAM" id="SSF46548">
    <property type="entry name" value="alpha-helical ferredoxin"/>
    <property type="match status" value="1"/>
</dbReference>
<dbReference type="EMBL" id="QPKB01000009">
    <property type="protein sequence ID" value="RWR92994.1"/>
    <property type="molecule type" value="Genomic_DNA"/>
</dbReference>
<dbReference type="InterPro" id="IPR050573">
    <property type="entry name" value="SDH/FRD_Iron-Sulfur"/>
</dbReference>
<dbReference type="InterPro" id="IPR036010">
    <property type="entry name" value="2Fe-2S_ferredoxin-like_sf"/>
</dbReference>
<keyword evidence="2" id="KW-0830">Ubiquinone</keyword>
<evidence type="ECO:0000313" key="3">
    <source>
        <dbReference type="Proteomes" id="UP000283530"/>
    </source>
</evidence>
<dbReference type="GO" id="GO:0022904">
    <property type="term" value="P:respiratory electron transport chain"/>
    <property type="evidence" value="ECO:0007669"/>
    <property type="project" value="TreeGrafter"/>
</dbReference>
<dbReference type="Pfam" id="PF13085">
    <property type="entry name" value="Fer2_3"/>
    <property type="match status" value="1"/>
</dbReference>
<feature type="domain" description="Succinate dehydogenase/fumarate reductase N-terminal" evidence="1">
    <location>
        <begin position="1"/>
        <end position="45"/>
    </location>
</feature>
<dbReference type="Proteomes" id="UP000283530">
    <property type="component" value="Unassembled WGS sequence"/>
</dbReference>
<dbReference type="PANTHER" id="PTHR11921">
    <property type="entry name" value="SUCCINATE DEHYDROGENASE IRON-SULFUR PROTEIN"/>
    <property type="match status" value="1"/>
</dbReference>
<dbReference type="Pfam" id="PF13534">
    <property type="entry name" value="Fer4_17"/>
    <property type="match status" value="1"/>
</dbReference>
<sequence length="140" mass="16032">MNIDGTNTVACLRPIDTRTDKATIIAPLAHMSVIKDLVVDLTNFYQQYNSSCPSYWWNSEDQFLGPAVMLQAYRWMSHSRNDFANARLQALTGDMRKLYRCRTIRNCTITCPKSLDPARAISMMRGKHLLSLPIETPDFK</sequence>
<evidence type="ECO:0000313" key="2">
    <source>
        <dbReference type="EMBL" id="RWR92994.1"/>
    </source>
</evidence>
<accession>A0A443PQD7</accession>
<dbReference type="GO" id="GO:0009055">
    <property type="term" value="F:electron transfer activity"/>
    <property type="evidence" value="ECO:0007669"/>
    <property type="project" value="InterPro"/>
</dbReference>
<dbReference type="AlphaFoldDB" id="A0A443PQD7"/>
<comment type="caution">
    <text evidence="2">The sequence shown here is derived from an EMBL/GenBank/DDBJ whole genome shotgun (WGS) entry which is preliminary data.</text>
</comment>